<dbReference type="Gene3D" id="2.40.30.10">
    <property type="entry name" value="Translation factors"/>
    <property type="match status" value="1"/>
</dbReference>
<dbReference type="SUPFAM" id="SSF54980">
    <property type="entry name" value="EF-G C-terminal domain-like"/>
    <property type="match status" value="2"/>
</dbReference>
<evidence type="ECO:0000313" key="6">
    <source>
        <dbReference type="EMBL" id="TGN73081.1"/>
    </source>
</evidence>
<dbReference type="SMART" id="SM00838">
    <property type="entry name" value="EFG_C"/>
    <property type="match status" value="1"/>
</dbReference>
<dbReference type="SUPFAM" id="SSF54211">
    <property type="entry name" value="Ribosomal protein S5 domain 2-like"/>
    <property type="match status" value="1"/>
</dbReference>
<evidence type="ECO:0000259" key="5">
    <source>
        <dbReference type="PROSITE" id="PS51722"/>
    </source>
</evidence>
<comment type="caution">
    <text evidence="6">The sequence shown here is derived from an EMBL/GenBank/DDBJ whole genome shotgun (WGS) entry which is preliminary data.</text>
</comment>
<dbReference type="EMBL" id="SRRT01000008">
    <property type="protein sequence ID" value="TGN73081.1"/>
    <property type="molecule type" value="Genomic_DNA"/>
</dbReference>
<keyword evidence="7" id="KW-1185">Reference proteome</keyword>
<organism evidence="6 7">
    <name type="scientific">Streptomyces bauhiniae</name>
    <dbReference type="NCBI Taxonomy" id="2340725"/>
    <lineage>
        <taxon>Bacteria</taxon>
        <taxon>Bacillati</taxon>
        <taxon>Actinomycetota</taxon>
        <taxon>Actinomycetes</taxon>
        <taxon>Kitasatosporales</taxon>
        <taxon>Streptomycetaceae</taxon>
        <taxon>Streptomyces</taxon>
    </lineage>
</organism>
<dbReference type="InterPro" id="IPR014721">
    <property type="entry name" value="Ribsml_uS5_D2-typ_fold_subgr"/>
</dbReference>
<dbReference type="CDD" id="cd04170">
    <property type="entry name" value="EF-G_bact"/>
    <property type="match status" value="1"/>
</dbReference>
<dbReference type="InterPro" id="IPR005225">
    <property type="entry name" value="Small_GTP-bd"/>
</dbReference>
<dbReference type="FunFam" id="3.30.230.10:FF:000003">
    <property type="entry name" value="Elongation factor G"/>
    <property type="match status" value="1"/>
</dbReference>
<feature type="domain" description="Tr-type G" evidence="5">
    <location>
        <begin position="22"/>
        <end position="221"/>
    </location>
</feature>
<gene>
    <name evidence="6" type="ORF">E5083_25760</name>
</gene>
<keyword evidence="6" id="KW-0648">Protein biosynthesis</keyword>
<dbReference type="GO" id="GO:0003924">
    <property type="term" value="F:GTPase activity"/>
    <property type="evidence" value="ECO:0007669"/>
    <property type="project" value="InterPro"/>
</dbReference>
<evidence type="ECO:0000313" key="7">
    <source>
        <dbReference type="Proteomes" id="UP000298159"/>
    </source>
</evidence>
<protein>
    <recommendedName>
        <fullName evidence="3">Elongation factor G-like protein</fullName>
    </recommendedName>
</protein>
<dbReference type="Gene3D" id="3.30.230.10">
    <property type="match status" value="1"/>
</dbReference>
<evidence type="ECO:0000256" key="3">
    <source>
        <dbReference type="ARBA" id="ARBA00073322"/>
    </source>
</evidence>
<dbReference type="NCBIfam" id="NF009381">
    <property type="entry name" value="PRK12740.1-5"/>
    <property type="match status" value="1"/>
</dbReference>
<dbReference type="SUPFAM" id="SSF50447">
    <property type="entry name" value="Translation proteins"/>
    <property type="match status" value="1"/>
</dbReference>
<name>A0A4Z1CW43_9ACTN</name>
<dbReference type="InterPro" id="IPR047872">
    <property type="entry name" value="EFG_IV"/>
</dbReference>
<dbReference type="SUPFAM" id="SSF52540">
    <property type="entry name" value="P-loop containing nucleoside triphosphate hydrolases"/>
    <property type="match status" value="1"/>
</dbReference>
<dbReference type="CDD" id="cd01434">
    <property type="entry name" value="EFG_mtEFG1_IV"/>
    <property type="match status" value="1"/>
</dbReference>
<keyword evidence="2" id="KW-0342">GTP-binding</keyword>
<accession>A0A4Z1CW43</accession>
<dbReference type="Pfam" id="PF00679">
    <property type="entry name" value="EFG_C"/>
    <property type="match status" value="1"/>
</dbReference>
<dbReference type="PROSITE" id="PS51722">
    <property type="entry name" value="G_TR_2"/>
    <property type="match status" value="1"/>
</dbReference>
<dbReference type="GO" id="GO:0003746">
    <property type="term" value="F:translation elongation factor activity"/>
    <property type="evidence" value="ECO:0007669"/>
    <property type="project" value="UniProtKB-KW"/>
</dbReference>
<dbReference type="InterPro" id="IPR035649">
    <property type="entry name" value="EFG_V"/>
</dbReference>
<reference evidence="6 7" key="1">
    <citation type="submission" date="2019-04" db="EMBL/GenBank/DDBJ databases">
        <title>Streptomyces sp. nov. Bv016 isolated from bark of Buahinia variegata.</title>
        <authorList>
            <person name="Kanchanasin P."/>
            <person name="Tanasupawat S."/>
            <person name="Yuki M."/>
            <person name="Kudo T."/>
        </authorList>
    </citation>
    <scope>NUCLEOTIDE SEQUENCE [LARGE SCALE GENOMIC DNA]</scope>
    <source>
        <strain evidence="6 7">Bv016</strain>
    </source>
</reference>
<dbReference type="FunFam" id="2.40.30.10:FF:000151">
    <property type="entry name" value="Translation elongation factor EF-G"/>
    <property type="match status" value="1"/>
</dbReference>
<evidence type="ECO:0000256" key="4">
    <source>
        <dbReference type="SAM" id="MobiDB-lite"/>
    </source>
</evidence>
<dbReference type="InterPro" id="IPR009022">
    <property type="entry name" value="EFG_III"/>
</dbReference>
<evidence type="ECO:0000256" key="1">
    <source>
        <dbReference type="ARBA" id="ARBA00022741"/>
    </source>
</evidence>
<dbReference type="PANTHER" id="PTHR43261">
    <property type="entry name" value="TRANSLATION ELONGATION FACTOR G-RELATED"/>
    <property type="match status" value="1"/>
</dbReference>
<dbReference type="Pfam" id="PF00009">
    <property type="entry name" value="GTP_EFTU"/>
    <property type="match status" value="1"/>
</dbReference>
<dbReference type="Pfam" id="PF22042">
    <property type="entry name" value="EF-G_D2"/>
    <property type="match status" value="1"/>
</dbReference>
<dbReference type="InterPro" id="IPR020568">
    <property type="entry name" value="Ribosomal_Su5_D2-typ_SF"/>
</dbReference>
<dbReference type="InterPro" id="IPR005517">
    <property type="entry name" value="Transl_elong_EFG/EF2_IV"/>
</dbReference>
<evidence type="ECO:0000256" key="2">
    <source>
        <dbReference type="ARBA" id="ARBA00023134"/>
    </source>
</evidence>
<dbReference type="InterPro" id="IPR000640">
    <property type="entry name" value="EFG_V-like"/>
</dbReference>
<dbReference type="AlphaFoldDB" id="A0A4Z1CW43"/>
<dbReference type="GO" id="GO:0032790">
    <property type="term" value="P:ribosome disassembly"/>
    <property type="evidence" value="ECO:0007669"/>
    <property type="project" value="TreeGrafter"/>
</dbReference>
<keyword evidence="1" id="KW-0547">Nucleotide-binding</keyword>
<dbReference type="Gene3D" id="3.30.70.870">
    <property type="entry name" value="Elongation Factor G (Translational Gtpase), domain 3"/>
    <property type="match status" value="1"/>
</dbReference>
<dbReference type="RefSeq" id="WP_135788081.1">
    <property type="nucleotide sequence ID" value="NZ_SRRT01000008.1"/>
</dbReference>
<feature type="region of interest" description="Disordered" evidence="4">
    <location>
        <begin position="711"/>
        <end position="732"/>
    </location>
</feature>
<dbReference type="InterPro" id="IPR035647">
    <property type="entry name" value="EFG_III/V"/>
</dbReference>
<dbReference type="SMART" id="SM00889">
    <property type="entry name" value="EFG_IV"/>
    <property type="match status" value="1"/>
</dbReference>
<dbReference type="InterPro" id="IPR041095">
    <property type="entry name" value="EFG_II"/>
</dbReference>
<keyword evidence="6" id="KW-0251">Elongation factor</keyword>
<dbReference type="InterPro" id="IPR027417">
    <property type="entry name" value="P-loop_NTPase"/>
</dbReference>
<dbReference type="CDD" id="cd03713">
    <property type="entry name" value="EFG_mtEFG_C"/>
    <property type="match status" value="1"/>
</dbReference>
<dbReference type="NCBIfam" id="NF009377">
    <property type="entry name" value="PRK12740.1-1"/>
    <property type="match status" value="1"/>
</dbReference>
<dbReference type="Pfam" id="PF14492">
    <property type="entry name" value="EFG_III"/>
    <property type="match status" value="1"/>
</dbReference>
<dbReference type="InterPro" id="IPR053905">
    <property type="entry name" value="EF-G-like_DII"/>
</dbReference>
<dbReference type="InterPro" id="IPR009000">
    <property type="entry name" value="Transl_B-barrel_sf"/>
</dbReference>
<proteinExistence type="predicted"/>
<sequence>MGDKTHAHPGAAGRAVTADHPASVRNVVLVGPSGSGKTTLVEALALTAGAVNRAGRVEDGGTVSDHDDIEHRQHRSVQLSLVPVEWDGIKINLLDTPGYADFVGELRAGLRAADAALFVVSAADGVDGATRMVWEECQAVGMPRAIVVTHLESARADFEEMTRVCAEAFGADDPDAVLPLYLPLRGPAGPDGHAPVTGLVGLLSRKLFDYSPGERKESEPGEDQLPALEGARDRLIEGIIAESEDETLMDRYLGGEQVDVKTLIEDLERAVARGTFHPVLAAAPAAEGARQGLGTVELLELITRGFPTPFEHPLPDVTDIGGTPRELTPCDTEGPLVAEVVKTSSDPYVGRLSLVRVFSGTLRPDDTVHVSGHGLADRGHEDHDVDEKVGALSMAFGKQQRPVQQAVAGDLVCVAKLGRAETGDTLSAKDDPLLMEPWRMPDPLLPLAIQAHSKPDEDKLSLGLSRLVAEDPTMRLEQNQDTHQVVLWCLGEAHADVALERLRSRYGVQVDVVPHKVPLRETFAGKAAGRGRHVKQSGGHGQYAICEIEVEPLPGGSGIEFVDKVVGGAVPRQFIPSVEKGVRAQAAKGVAAGHPLVDVRVTLLDGKSHSVDSSDAAFQTAGALALREAAAEARIHLLEPVAEVAVLVPDDYVGAVMSDLSTRRGRVLGTEQTGAGRTLIRAEVPEFEIGRYAIDLRSLSHGTASFSRAYARHEPMPPQVAGKLREQDGENP</sequence>
<dbReference type="GeneID" id="95450984"/>
<dbReference type="InterPro" id="IPR000795">
    <property type="entry name" value="T_Tr_GTP-bd_dom"/>
</dbReference>
<dbReference type="GO" id="GO:0005525">
    <property type="term" value="F:GTP binding"/>
    <property type="evidence" value="ECO:0007669"/>
    <property type="project" value="UniProtKB-KW"/>
</dbReference>
<dbReference type="PANTHER" id="PTHR43261:SF6">
    <property type="entry name" value="ELONGATION FACTOR G-LIKE PROTEIN"/>
    <property type="match status" value="1"/>
</dbReference>
<dbReference type="NCBIfam" id="TIGR00231">
    <property type="entry name" value="small_GTP"/>
    <property type="match status" value="1"/>
</dbReference>
<dbReference type="Gene3D" id="3.40.50.300">
    <property type="entry name" value="P-loop containing nucleotide triphosphate hydrolases"/>
    <property type="match status" value="1"/>
</dbReference>
<dbReference type="Gene3D" id="3.30.70.240">
    <property type="match status" value="1"/>
</dbReference>
<feature type="compositionally biased region" description="Basic and acidic residues" evidence="4">
    <location>
        <begin position="723"/>
        <end position="732"/>
    </location>
</feature>
<dbReference type="FunFam" id="3.30.70.240:FF:000001">
    <property type="entry name" value="Elongation factor G"/>
    <property type="match status" value="1"/>
</dbReference>
<dbReference type="Pfam" id="PF03764">
    <property type="entry name" value="EFG_IV"/>
    <property type="match status" value="1"/>
</dbReference>
<dbReference type="CDD" id="cd16262">
    <property type="entry name" value="EFG_III"/>
    <property type="match status" value="1"/>
</dbReference>
<dbReference type="Proteomes" id="UP000298159">
    <property type="component" value="Unassembled WGS sequence"/>
</dbReference>